<dbReference type="AlphaFoldDB" id="A0A8J6K6S9"/>
<feature type="region of interest" description="Disordered" evidence="26">
    <location>
        <begin position="480"/>
        <end position="502"/>
    </location>
</feature>
<comment type="caution">
    <text evidence="25">Lacks conserved residue(s) required for the propagation of feature annotation.</text>
</comment>
<evidence type="ECO:0000256" key="11">
    <source>
        <dbReference type="ARBA" id="ARBA00022729"/>
    </source>
</evidence>
<evidence type="ECO:0000256" key="21">
    <source>
        <dbReference type="ARBA" id="ARBA00023298"/>
    </source>
</evidence>
<feature type="domain" description="MACPF" evidence="27">
    <location>
        <begin position="70"/>
        <end position="416"/>
    </location>
</feature>
<reference evidence="28" key="1">
    <citation type="thesis" date="2020" institute="ProQuest LLC" country="789 East Eisenhower Parkway, Ann Arbor, MI, USA">
        <title>Comparative Genomics and Chromosome Evolution.</title>
        <authorList>
            <person name="Mudd A.B."/>
        </authorList>
    </citation>
    <scope>NUCLEOTIDE SEQUENCE</scope>
    <source>
        <strain evidence="28">HN-11 Male</strain>
        <tissue evidence="28">Kidney and liver</tissue>
    </source>
</reference>
<evidence type="ECO:0000256" key="7">
    <source>
        <dbReference type="ARBA" id="ARBA00022536"/>
    </source>
</evidence>
<evidence type="ECO:0000256" key="5">
    <source>
        <dbReference type="ARBA" id="ARBA00022452"/>
    </source>
</evidence>
<dbReference type="SUPFAM" id="SSF57424">
    <property type="entry name" value="LDL receptor-like module"/>
    <property type="match status" value="1"/>
</dbReference>
<dbReference type="GO" id="GO:0006957">
    <property type="term" value="P:complement activation, alternative pathway"/>
    <property type="evidence" value="ECO:0007669"/>
    <property type="project" value="UniProtKB-KW"/>
</dbReference>
<dbReference type="InterPro" id="IPR001862">
    <property type="entry name" value="MAC_perforin"/>
</dbReference>
<dbReference type="PROSITE" id="PS01209">
    <property type="entry name" value="LDLRA_1"/>
    <property type="match status" value="1"/>
</dbReference>
<keyword evidence="19" id="KW-0179">Complement alternate pathway</keyword>
<dbReference type="Gene3D" id="2.10.25.10">
    <property type="entry name" value="Laminin"/>
    <property type="match status" value="1"/>
</dbReference>
<dbReference type="InterPro" id="IPR023415">
    <property type="entry name" value="LDLR_class-A_CS"/>
</dbReference>
<evidence type="ECO:0000256" key="16">
    <source>
        <dbReference type="ARBA" id="ARBA00023058"/>
    </source>
</evidence>
<dbReference type="Pfam" id="PF21195">
    <property type="entry name" value="EGF_C8A_B_C6"/>
    <property type="match status" value="1"/>
</dbReference>
<keyword evidence="8" id="KW-1052">Target cell membrane</keyword>
<accession>A0A8J6K6S9</accession>
<organism evidence="28 29">
    <name type="scientific">Eleutherodactylus coqui</name>
    <name type="common">Puerto Rican coqui</name>
    <dbReference type="NCBI Taxonomy" id="57060"/>
    <lineage>
        <taxon>Eukaryota</taxon>
        <taxon>Metazoa</taxon>
        <taxon>Chordata</taxon>
        <taxon>Craniata</taxon>
        <taxon>Vertebrata</taxon>
        <taxon>Euteleostomi</taxon>
        <taxon>Amphibia</taxon>
        <taxon>Batrachia</taxon>
        <taxon>Anura</taxon>
        <taxon>Neobatrachia</taxon>
        <taxon>Hyloidea</taxon>
        <taxon>Eleutherodactylidae</taxon>
        <taxon>Eleutherodactylinae</taxon>
        <taxon>Eleutherodactylus</taxon>
        <taxon>Eleutherodactylus</taxon>
    </lineage>
</organism>
<dbReference type="InterPro" id="IPR002172">
    <property type="entry name" value="LDrepeatLR_classA_rpt"/>
</dbReference>
<evidence type="ECO:0000256" key="26">
    <source>
        <dbReference type="SAM" id="MobiDB-lite"/>
    </source>
</evidence>
<keyword evidence="29" id="KW-1185">Reference proteome</keyword>
<keyword evidence="17" id="KW-0472">Membrane</keyword>
<keyword evidence="16" id="KW-0473">Membrane attack complex</keyword>
<dbReference type="Proteomes" id="UP000770717">
    <property type="component" value="Unassembled WGS sequence"/>
</dbReference>
<keyword evidence="21" id="KW-1053">Target membrane</keyword>
<keyword evidence="14" id="KW-0391">Immunity</keyword>
<dbReference type="InterPro" id="IPR000884">
    <property type="entry name" value="TSP1_rpt"/>
</dbReference>
<dbReference type="PANTHER" id="PTHR45742:SF5">
    <property type="entry name" value="COMPLEMENT COMPONENT C8 BETA CHAIN"/>
    <property type="match status" value="1"/>
</dbReference>
<comment type="function">
    <text evidence="23">Component of the membrane attack complex (MAC), a multiprotein complex activated by the complement cascade, which inserts into a target cell membrane and forms a pore, leading to target cell membrane rupture and cell lysis. The MAC is initiated by proteolytic cleavage of C5 into complement C5b in response to the classical, alternative, lectin and GZMK complement pathways. The complement pathways consist in a cascade of proteins that leads to phagocytosis and breakdown of pathogens and signaling that strengthens the adaptive immune system. C8B, together with C8A and C8G, inserts into the target membrane, but does not form pores by itself. During MAC assembly, associates with C5b, C6 and C7 to form the C5b8 intermediate complex that inserts into the target membrane and traverses the bilayer increasing membrane rigidity.</text>
</comment>
<dbReference type="PROSITE" id="PS50092">
    <property type="entry name" value="TSP1"/>
    <property type="match status" value="1"/>
</dbReference>
<evidence type="ECO:0000256" key="8">
    <source>
        <dbReference type="ARBA" id="ARBA00022537"/>
    </source>
</evidence>
<evidence type="ECO:0000256" key="25">
    <source>
        <dbReference type="PROSITE-ProRule" id="PRU00124"/>
    </source>
</evidence>
<dbReference type="GO" id="GO:0005579">
    <property type="term" value="C:membrane attack complex"/>
    <property type="evidence" value="ECO:0007669"/>
    <property type="project" value="UniProtKB-KW"/>
</dbReference>
<keyword evidence="9" id="KW-0399">Innate immunity</keyword>
<evidence type="ECO:0000259" key="27">
    <source>
        <dbReference type="PROSITE" id="PS51412"/>
    </source>
</evidence>
<comment type="subcellular location">
    <subcellularLocation>
        <location evidence="2">Secreted</location>
    </subcellularLocation>
    <subcellularLocation>
        <location evidence="1">Target cell membrane</location>
        <topology evidence="1">Multi-pass membrane protein</topology>
    </subcellularLocation>
</comment>
<evidence type="ECO:0000256" key="20">
    <source>
        <dbReference type="ARBA" id="ARBA00023180"/>
    </source>
</evidence>
<comment type="caution">
    <text evidence="28">The sequence shown here is derived from an EMBL/GenBank/DDBJ whole genome shotgun (WGS) entry which is preliminary data.</text>
</comment>
<evidence type="ECO:0000256" key="23">
    <source>
        <dbReference type="ARBA" id="ARBA00093292"/>
    </source>
</evidence>
<keyword evidence="20" id="KW-0325">Glycoprotein</keyword>
<evidence type="ECO:0000313" key="29">
    <source>
        <dbReference type="Proteomes" id="UP000770717"/>
    </source>
</evidence>
<dbReference type="CDD" id="cd00112">
    <property type="entry name" value="LDLa"/>
    <property type="match status" value="1"/>
</dbReference>
<dbReference type="PRINTS" id="PR00764">
    <property type="entry name" value="COMPLEMENTC9"/>
</dbReference>
<gene>
    <name evidence="28" type="ORF">GDO78_009075</name>
</gene>
<dbReference type="Gene3D" id="2.20.100.10">
    <property type="entry name" value="Thrombospondin type-1 (TSP1) repeat"/>
    <property type="match status" value="1"/>
</dbReference>
<dbReference type="InterPro" id="IPR036055">
    <property type="entry name" value="LDL_receptor-like_sf"/>
</dbReference>
<keyword evidence="11" id="KW-0732">Signal</keyword>
<dbReference type="InterPro" id="IPR048831">
    <property type="entry name" value="C8A_B_C6_EGF-like"/>
</dbReference>
<evidence type="ECO:0000256" key="9">
    <source>
        <dbReference type="ARBA" id="ARBA00022588"/>
    </source>
</evidence>
<keyword evidence="6" id="KW-0964">Secreted</keyword>
<dbReference type="InterPro" id="IPR036383">
    <property type="entry name" value="TSP1_rpt_sf"/>
</dbReference>
<dbReference type="Pfam" id="PF01823">
    <property type="entry name" value="MACPF"/>
    <property type="match status" value="1"/>
</dbReference>
<dbReference type="GO" id="GO:0005576">
    <property type="term" value="C:extracellular region"/>
    <property type="evidence" value="ECO:0007669"/>
    <property type="project" value="UniProtKB-SubCell"/>
</dbReference>
<dbReference type="GO" id="GO:0044218">
    <property type="term" value="C:other organism cell membrane"/>
    <property type="evidence" value="ECO:0007669"/>
    <property type="project" value="UniProtKB-KW"/>
</dbReference>
<dbReference type="GO" id="GO:0006958">
    <property type="term" value="P:complement activation, classical pathway"/>
    <property type="evidence" value="ECO:0007669"/>
    <property type="project" value="UniProtKB-KW"/>
</dbReference>
<protein>
    <recommendedName>
        <fullName evidence="4">Complement component C8 beta chain</fullName>
    </recommendedName>
    <alternativeName>
        <fullName evidence="22">Complement component 8 subunit beta</fullName>
    </alternativeName>
</protein>
<keyword evidence="18 25" id="KW-1015">Disulfide bond</keyword>
<evidence type="ECO:0000256" key="6">
    <source>
        <dbReference type="ARBA" id="ARBA00022525"/>
    </source>
</evidence>
<evidence type="ECO:0000256" key="13">
    <source>
        <dbReference type="ARBA" id="ARBA00022852"/>
    </source>
</evidence>
<evidence type="ECO:0000256" key="1">
    <source>
        <dbReference type="ARBA" id="ARBA00004276"/>
    </source>
</evidence>
<dbReference type="InterPro" id="IPR020863">
    <property type="entry name" value="MACPF_CS"/>
</dbReference>
<evidence type="ECO:0000256" key="3">
    <source>
        <dbReference type="ARBA" id="ARBA00009214"/>
    </source>
</evidence>
<evidence type="ECO:0000256" key="12">
    <source>
        <dbReference type="ARBA" id="ARBA00022737"/>
    </source>
</evidence>
<dbReference type="PROSITE" id="PS51412">
    <property type="entry name" value="MACPF_2"/>
    <property type="match status" value="1"/>
</dbReference>
<evidence type="ECO:0000256" key="2">
    <source>
        <dbReference type="ARBA" id="ARBA00004613"/>
    </source>
</evidence>
<evidence type="ECO:0000256" key="19">
    <source>
        <dbReference type="ARBA" id="ARBA00023162"/>
    </source>
</evidence>
<dbReference type="SMART" id="SM00192">
    <property type="entry name" value="LDLa"/>
    <property type="match status" value="1"/>
</dbReference>
<proteinExistence type="inferred from homology"/>
<keyword evidence="10" id="KW-0812">Transmembrane</keyword>
<dbReference type="OrthoDB" id="6150863at2759"/>
<keyword evidence="12" id="KW-0677">Repeat</keyword>
<dbReference type="InterPro" id="IPR020864">
    <property type="entry name" value="MACPF"/>
</dbReference>
<dbReference type="PROSITE" id="PS50068">
    <property type="entry name" value="LDLRA_2"/>
    <property type="match status" value="1"/>
</dbReference>
<dbReference type="SUPFAM" id="SSF57196">
    <property type="entry name" value="EGF/Laminin"/>
    <property type="match status" value="1"/>
</dbReference>
<dbReference type="SMART" id="SM00457">
    <property type="entry name" value="MACPF"/>
    <property type="match status" value="1"/>
</dbReference>
<dbReference type="Pfam" id="PF00057">
    <property type="entry name" value="Ldl_recept_a"/>
    <property type="match status" value="1"/>
</dbReference>
<evidence type="ECO:0000256" key="14">
    <source>
        <dbReference type="ARBA" id="ARBA00022859"/>
    </source>
</evidence>
<dbReference type="Gene3D" id="4.10.400.10">
    <property type="entry name" value="Low-density Lipoprotein Receptor"/>
    <property type="match status" value="1"/>
</dbReference>
<evidence type="ECO:0000256" key="17">
    <source>
        <dbReference type="ARBA" id="ARBA00023136"/>
    </source>
</evidence>
<sequence>MTQVPQFHGEPCDVVDRQEESCSIRTICRTTNKCEGFQCAESGKCVPRRLLCNGDDDCGDMSDEKNCKVVRSSCTDEMEQYWAIENLAAGLNLFTNNREGLVLDHRYYAGACSPHYILGTRFRKPYNVESFIPEGKSKYEFSLSQYQSYSDYSRNLSSAHAKQSSFSIGFKIPNVFEFGFSTNDLKFKTYRERTMKYSQTNSLFIHARSDLEVAKYKLKARSLMLHSEFFQRVKQLPTEYVYGEYRDLYRDYGTHFVTEATLGGVYEYTLILKEEAIKKEGYSLSDVSSCVQAGFSLGGNIYNVWVGVGITSSQCKNVLNEIGDNRETSAIVEDFVALVRGGASEHVTTLAYKNLPTPELMQEWGDAVQYNPEIIKIKVSPLYELVTATDFIGAKALQENMKRALEEYEKETSSCRCAPCRNNGIKLLTENRCECICPSGFKGSACEISTRRAAKTDGDWSCWSGWTSCSGGVQARQRQCNNPSPQAGGRPCEGGATESRSC</sequence>
<evidence type="ECO:0000256" key="22">
    <source>
        <dbReference type="ARBA" id="ARBA00031383"/>
    </source>
</evidence>
<dbReference type="PANTHER" id="PTHR45742">
    <property type="entry name" value="COMPLEMENT COMPONENT C6"/>
    <property type="match status" value="1"/>
</dbReference>
<dbReference type="PROSITE" id="PS00279">
    <property type="entry name" value="MACPF_1"/>
    <property type="match status" value="1"/>
</dbReference>
<feature type="disulfide bond" evidence="25">
    <location>
        <begin position="52"/>
        <end position="67"/>
    </location>
</feature>
<dbReference type="PRINTS" id="PR01705">
    <property type="entry name" value="TSP1REPEAT"/>
</dbReference>
<keyword evidence="15" id="KW-0180">Complement pathway</keyword>
<name>A0A8J6K6S9_ELECQ</name>
<evidence type="ECO:0000256" key="4">
    <source>
        <dbReference type="ARBA" id="ARBA00013949"/>
    </source>
</evidence>
<evidence type="ECO:0000256" key="15">
    <source>
        <dbReference type="ARBA" id="ARBA00022875"/>
    </source>
</evidence>
<dbReference type="SUPFAM" id="SSF82895">
    <property type="entry name" value="TSP-1 type 1 repeat"/>
    <property type="match status" value="1"/>
</dbReference>
<dbReference type="EMBL" id="WNTK01000005">
    <property type="protein sequence ID" value="KAG9482928.1"/>
    <property type="molecule type" value="Genomic_DNA"/>
</dbReference>
<dbReference type="GO" id="GO:0031640">
    <property type="term" value="P:killing of cells of another organism"/>
    <property type="evidence" value="ECO:0007669"/>
    <property type="project" value="UniProtKB-KW"/>
</dbReference>
<evidence type="ECO:0000256" key="10">
    <source>
        <dbReference type="ARBA" id="ARBA00022692"/>
    </source>
</evidence>
<keyword evidence="7" id="KW-0245">EGF-like domain</keyword>
<evidence type="ECO:0000256" key="24">
    <source>
        <dbReference type="ARBA" id="ARBA00093472"/>
    </source>
</evidence>
<evidence type="ECO:0000313" key="28">
    <source>
        <dbReference type="EMBL" id="KAG9482928.1"/>
    </source>
</evidence>
<dbReference type="FunFam" id="2.20.100.10:FF:000001">
    <property type="entry name" value="semaphorin-5A isoform X1"/>
    <property type="match status" value="1"/>
</dbReference>
<comment type="similarity">
    <text evidence="3">Belongs to the complement C6/C7/C8/C9 family.</text>
</comment>
<evidence type="ECO:0000256" key="18">
    <source>
        <dbReference type="ARBA" id="ARBA00023157"/>
    </source>
</evidence>
<keyword evidence="13" id="KW-0204">Cytolysis</keyword>
<keyword evidence="5" id="KW-1134">Transmembrane beta strand</keyword>
<comment type="subunit">
    <text evidence="24">Heterotrimer of 3 chains: alpha (C8A), beta (C8B) and gamma (C8G); the alpha and gamma chains are disulfide bonded. Component of the membrane attack complex (MAC), composed of complement C5b, C6, C7, C8A, C8B, C8G and multiple copies of the pore-forming subunit C9.</text>
</comment>